<reference evidence="2 4" key="1">
    <citation type="journal article" date="2019" name="Nat. Microbiol.">
        <title>Expanding anaerobic alkane metabolism in the domain of Archaea.</title>
        <authorList>
            <person name="Wang Y."/>
            <person name="Wegener G."/>
            <person name="Hou J."/>
            <person name="Wang F."/>
            <person name="Xiao X."/>
        </authorList>
    </citation>
    <scope>NUCLEOTIDE SEQUENCE [LARGE SCALE GENOMIC DNA]</scope>
    <source>
        <strain evidence="2">WYZ-LMO11</strain>
    </source>
</reference>
<evidence type="ECO:0000313" key="2">
    <source>
        <dbReference type="EMBL" id="TDA40531.1"/>
    </source>
</evidence>
<evidence type="ECO:0000313" key="1">
    <source>
        <dbReference type="EMBL" id="RZN55989.1"/>
    </source>
</evidence>
<dbReference type="AlphaFoldDB" id="A0A523BHX5"/>
<proteinExistence type="predicted"/>
<dbReference type="Proteomes" id="UP000317265">
    <property type="component" value="Unassembled WGS sequence"/>
</dbReference>
<evidence type="ECO:0000313" key="4">
    <source>
        <dbReference type="Proteomes" id="UP000317265"/>
    </source>
</evidence>
<protein>
    <submittedName>
        <fullName evidence="2">Uncharacterized protein</fullName>
    </submittedName>
</protein>
<gene>
    <name evidence="2" type="ORF">DSO09_00215</name>
    <name evidence="1" type="ORF">EF809_03905</name>
</gene>
<accession>A0A523BHX5</accession>
<comment type="caution">
    <text evidence="2">The sequence shown here is derived from an EMBL/GenBank/DDBJ whole genome shotgun (WGS) entry which is preliminary data.</text>
</comment>
<name>A0A523BHX5_9CREN</name>
<dbReference type="Proteomes" id="UP000316080">
    <property type="component" value="Unassembled WGS sequence"/>
</dbReference>
<dbReference type="EMBL" id="QNVI01000002">
    <property type="protein sequence ID" value="TDA40531.1"/>
    <property type="molecule type" value="Genomic_DNA"/>
</dbReference>
<reference evidence="1 3" key="2">
    <citation type="journal article" date="2019" name="Nat. Microbiol.">
        <title>Wide diversity of methane and short-chain alkane metabolisms in uncultured archaea.</title>
        <authorList>
            <person name="Borrel G."/>
            <person name="Adam P.S."/>
            <person name="McKay L.J."/>
            <person name="Chen L.X."/>
            <person name="Sierra-Garcia I.N."/>
            <person name="Sieber C.M."/>
            <person name="Letourneur Q."/>
            <person name="Ghozlane A."/>
            <person name="Andersen G.L."/>
            <person name="Li W.J."/>
            <person name="Hallam S.J."/>
            <person name="Muyzer G."/>
            <person name="de Oliveira V.M."/>
            <person name="Inskeep W.P."/>
            <person name="Banfield J.F."/>
            <person name="Gribaldo S."/>
        </authorList>
    </citation>
    <scope>NUCLEOTIDE SEQUENCE [LARGE SCALE GENOMIC DNA]</scope>
    <source>
        <strain evidence="1">Verst-YHS</strain>
    </source>
</reference>
<evidence type="ECO:0000313" key="3">
    <source>
        <dbReference type="Proteomes" id="UP000316080"/>
    </source>
</evidence>
<sequence>MITWFDDIEIPEDDIKLIEEWIENNKEEIHEIYHFIYDHEMEGTKIIYGKEIKDEEGNTIIVSYELYLLCNIIFIIKSEEKQIVNTNEIIKNVIKLGILEIPTFDNCSCCSKKISR</sequence>
<dbReference type="EMBL" id="RXIH01000032">
    <property type="protein sequence ID" value="RZN55989.1"/>
    <property type="molecule type" value="Genomic_DNA"/>
</dbReference>
<organism evidence="2 4">
    <name type="scientific">Thermoproteota archaeon</name>
    <dbReference type="NCBI Taxonomy" id="2056631"/>
    <lineage>
        <taxon>Archaea</taxon>
        <taxon>Thermoproteota</taxon>
    </lineage>
</organism>